<dbReference type="SUPFAM" id="SSF46955">
    <property type="entry name" value="Putative DNA-binding domain"/>
    <property type="match status" value="1"/>
</dbReference>
<accession>A0A938YRW1</accession>
<dbReference type="SMART" id="SM00422">
    <property type="entry name" value="HTH_MERR"/>
    <property type="match status" value="1"/>
</dbReference>
<dbReference type="InterPro" id="IPR000551">
    <property type="entry name" value="MerR-type_HTH_dom"/>
</dbReference>
<dbReference type="Gene3D" id="1.10.1660.10">
    <property type="match status" value="1"/>
</dbReference>
<gene>
    <name evidence="3" type="ORF">JL107_17780</name>
</gene>
<dbReference type="PANTHER" id="PTHR30204">
    <property type="entry name" value="REDOX-CYCLING DRUG-SENSING TRANSCRIPTIONAL ACTIVATOR SOXR"/>
    <property type="match status" value="1"/>
</dbReference>
<dbReference type="RefSeq" id="WP_205258416.1">
    <property type="nucleotide sequence ID" value="NZ_BAAAPV010000006.1"/>
</dbReference>
<dbReference type="GO" id="GO:0003700">
    <property type="term" value="F:DNA-binding transcription factor activity"/>
    <property type="evidence" value="ECO:0007669"/>
    <property type="project" value="InterPro"/>
</dbReference>
<dbReference type="CDD" id="cd00592">
    <property type="entry name" value="HTH_MerR-like"/>
    <property type="match status" value="1"/>
</dbReference>
<dbReference type="InterPro" id="IPR009061">
    <property type="entry name" value="DNA-bd_dom_put_sf"/>
</dbReference>
<keyword evidence="4" id="KW-1185">Reference proteome</keyword>
<evidence type="ECO:0000259" key="2">
    <source>
        <dbReference type="PROSITE" id="PS50937"/>
    </source>
</evidence>
<dbReference type="GO" id="GO:0003677">
    <property type="term" value="F:DNA binding"/>
    <property type="evidence" value="ECO:0007669"/>
    <property type="project" value="UniProtKB-KW"/>
</dbReference>
<name>A0A938YRW1_9ACTN</name>
<proteinExistence type="predicted"/>
<evidence type="ECO:0000313" key="4">
    <source>
        <dbReference type="Proteomes" id="UP000663801"/>
    </source>
</evidence>
<protein>
    <submittedName>
        <fullName evidence="3">MerR family transcriptional regulator</fullName>
    </submittedName>
</protein>
<dbReference type="Proteomes" id="UP000663801">
    <property type="component" value="Unassembled WGS sequence"/>
</dbReference>
<sequence>MTAAALHSTEPAGPSFSIGAVLDRLKPEFPDVTISKIRFLESEGLVTPQRTASRYRQYTRSDVERLRYVLAAQRDHYLPLKVIKDQLDAIDRGLEPATPAARLPRSLMSADGPQPRDFAASTQVRMSRSEVLAQTGLSATGLAELEQFGLVSAGPGDYFDADTVLIAQTAGELLAAGLEARHLRPFRTAAERQAGVVAQMVSSSARQKDPDARERAGAAANDLAATTLRLHGQLMKAALRHELGT</sequence>
<evidence type="ECO:0000313" key="3">
    <source>
        <dbReference type="EMBL" id="MBM9478302.1"/>
    </source>
</evidence>
<reference evidence="3" key="1">
    <citation type="submission" date="2021-01" db="EMBL/GenBank/DDBJ databases">
        <title>KCTC 19127 draft genome.</title>
        <authorList>
            <person name="An D."/>
        </authorList>
    </citation>
    <scope>NUCLEOTIDE SEQUENCE</scope>
    <source>
        <strain evidence="3">KCTC 19127</strain>
    </source>
</reference>
<evidence type="ECO:0000256" key="1">
    <source>
        <dbReference type="ARBA" id="ARBA00023125"/>
    </source>
</evidence>
<organism evidence="3 4">
    <name type="scientific">Nakamurella flavida</name>
    <dbReference type="NCBI Taxonomy" id="363630"/>
    <lineage>
        <taxon>Bacteria</taxon>
        <taxon>Bacillati</taxon>
        <taxon>Actinomycetota</taxon>
        <taxon>Actinomycetes</taxon>
        <taxon>Nakamurellales</taxon>
        <taxon>Nakamurellaceae</taxon>
        <taxon>Nakamurella</taxon>
    </lineage>
</organism>
<dbReference type="PROSITE" id="PS50937">
    <property type="entry name" value="HTH_MERR_2"/>
    <property type="match status" value="1"/>
</dbReference>
<comment type="caution">
    <text evidence="3">The sequence shown here is derived from an EMBL/GenBank/DDBJ whole genome shotgun (WGS) entry which is preliminary data.</text>
</comment>
<dbReference type="InterPro" id="IPR047057">
    <property type="entry name" value="MerR_fam"/>
</dbReference>
<feature type="domain" description="HTH merR-type" evidence="2">
    <location>
        <begin position="31"/>
        <end position="89"/>
    </location>
</feature>
<dbReference type="AlphaFoldDB" id="A0A938YRW1"/>
<dbReference type="PANTHER" id="PTHR30204:SF89">
    <property type="entry name" value="HTH MERR-TYPE DOMAIN-CONTAINING PROTEIN"/>
    <property type="match status" value="1"/>
</dbReference>
<dbReference type="EMBL" id="JAERWL010000016">
    <property type="protein sequence ID" value="MBM9478302.1"/>
    <property type="molecule type" value="Genomic_DNA"/>
</dbReference>
<dbReference type="Pfam" id="PF13411">
    <property type="entry name" value="MerR_1"/>
    <property type="match status" value="1"/>
</dbReference>
<keyword evidence="1" id="KW-0238">DNA-binding</keyword>